<dbReference type="EMBL" id="JACJHZ010000045">
    <property type="protein sequence ID" value="MBA9024012.1"/>
    <property type="molecule type" value="Genomic_DNA"/>
</dbReference>
<dbReference type="RefSeq" id="WP_182575942.1">
    <property type="nucleotide sequence ID" value="NZ_JACJHY010000045.1"/>
</dbReference>
<comment type="caution">
    <text evidence="2">The sequence shown here is derived from an EMBL/GenBank/DDBJ whole genome shotgun (WGS) entry which is preliminary data.</text>
</comment>
<evidence type="ECO:0000313" key="3">
    <source>
        <dbReference type="Proteomes" id="UP000587524"/>
    </source>
</evidence>
<proteinExistence type="predicted"/>
<dbReference type="Pfam" id="PF11604">
    <property type="entry name" value="CusF_Ec"/>
    <property type="match status" value="1"/>
</dbReference>
<evidence type="ECO:0000256" key="1">
    <source>
        <dbReference type="SAM" id="SignalP"/>
    </source>
</evidence>
<dbReference type="Gene3D" id="2.40.50.320">
    <property type="entry name" value="Copper binding periplasmic protein CusF"/>
    <property type="match status" value="1"/>
</dbReference>
<name>A0ABR6CI18_9HYPH</name>
<keyword evidence="3" id="KW-1185">Reference proteome</keyword>
<keyword evidence="1" id="KW-0732">Signal</keyword>
<sequence>MRTSLKAGLVIAALLIPAAAQAVEGEVKKINDTEGKITLKHGPIDNLGMGAMQMVFRVTDPALLGKVKVGDKVDFEADRVNGAITVTKIEKAS</sequence>
<reference evidence="2 3" key="1">
    <citation type="submission" date="2020-08" db="EMBL/GenBank/DDBJ databases">
        <title>Genomic Encyclopedia of Type Strains, Phase IV (KMG-IV): sequencing the most valuable type-strain genomes for metagenomic binning, comparative biology and taxonomic classification.</title>
        <authorList>
            <person name="Goeker M."/>
        </authorList>
    </citation>
    <scope>NUCLEOTIDE SEQUENCE [LARGE SCALE GENOMIC DNA]</scope>
    <source>
        <strain evidence="2 3">DSM 17455</strain>
    </source>
</reference>
<dbReference type="InterPro" id="IPR021647">
    <property type="entry name" value="CusF_Ec"/>
</dbReference>
<protein>
    <submittedName>
        <fullName evidence="2">Cu/Ag efflux protein CusF</fullName>
    </submittedName>
</protein>
<dbReference type="InterPro" id="IPR042230">
    <property type="entry name" value="CusF_sf"/>
</dbReference>
<gene>
    <name evidence="2" type="ORF">HNQ97_006047</name>
</gene>
<feature type="signal peptide" evidence="1">
    <location>
        <begin position="1"/>
        <end position="22"/>
    </location>
</feature>
<organism evidence="2 3">
    <name type="scientific">Aminobacter ciceronei</name>
    <dbReference type="NCBI Taxonomy" id="150723"/>
    <lineage>
        <taxon>Bacteria</taxon>
        <taxon>Pseudomonadati</taxon>
        <taxon>Pseudomonadota</taxon>
        <taxon>Alphaproteobacteria</taxon>
        <taxon>Hyphomicrobiales</taxon>
        <taxon>Phyllobacteriaceae</taxon>
        <taxon>Aminobacter</taxon>
    </lineage>
</organism>
<feature type="chain" id="PRO_5045950157" evidence="1">
    <location>
        <begin position="23"/>
        <end position="93"/>
    </location>
</feature>
<evidence type="ECO:0000313" key="2">
    <source>
        <dbReference type="EMBL" id="MBA9024012.1"/>
    </source>
</evidence>
<accession>A0ABR6CI18</accession>
<dbReference type="Proteomes" id="UP000587524">
    <property type="component" value="Unassembled WGS sequence"/>
</dbReference>